<dbReference type="InterPro" id="IPR036291">
    <property type="entry name" value="NAD(P)-bd_dom_sf"/>
</dbReference>
<dbReference type="OrthoDB" id="47007at2759"/>
<organism evidence="2 3">
    <name type="scientific">Apostasia shenzhenica</name>
    <dbReference type="NCBI Taxonomy" id="1088818"/>
    <lineage>
        <taxon>Eukaryota</taxon>
        <taxon>Viridiplantae</taxon>
        <taxon>Streptophyta</taxon>
        <taxon>Embryophyta</taxon>
        <taxon>Tracheophyta</taxon>
        <taxon>Spermatophyta</taxon>
        <taxon>Magnoliopsida</taxon>
        <taxon>Liliopsida</taxon>
        <taxon>Asparagales</taxon>
        <taxon>Orchidaceae</taxon>
        <taxon>Apostasioideae</taxon>
        <taxon>Apostasia</taxon>
    </lineage>
</organism>
<evidence type="ECO:0000313" key="3">
    <source>
        <dbReference type="Proteomes" id="UP000236161"/>
    </source>
</evidence>
<dbReference type="EMBL" id="KZ452014">
    <property type="protein sequence ID" value="PKA51071.1"/>
    <property type="molecule type" value="Genomic_DNA"/>
</dbReference>
<dbReference type="AlphaFoldDB" id="A0A2I0A698"/>
<sequence>MAAPEANAGMVAESIYPWRSLKGKVVLVTGASSGFGWELCLDLAGAGCLKKGPPFEISLRRDQRLAIALLVLHRRPIGRLAVRRVACGSHHYRSTLTARFFNAVCSLVFGGIFGELKSLISRKSGWRKLQHSAAKRSLSPRLATKAPPISPRLATRAPPPNAATAIVANEARSGRSRLALLPEHRRRPNAAAQRSRWRQSSPTRQDTVVRRLAFLPEHRRPNVAAQRNHRNRRQEARFGRSRLALLPEHRRLQTQPPQSSPNTTIITF</sequence>
<dbReference type="SUPFAM" id="SSF51735">
    <property type="entry name" value="NAD(P)-binding Rossmann-fold domains"/>
    <property type="match status" value="1"/>
</dbReference>
<feature type="compositionally biased region" description="Polar residues" evidence="1">
    <location>
        <begin position="253"/>
        <end position="268"/>
    </location>
</feature>
<accession>A0A2I0A698</accession>
<gene>
    <name evidence="2" type="ORF">AXF42_Ash010511</name>
</gene>
<keyword evidence="3" id="KW-1185">Reference proteome</keyword>
<feature type="region of interest" description="Disordered" evidence="1">
    <location>
        <begin position="136"/>
        <end position="159"/>
    </location>
</feature>
<evidence type="ECO:0000256" key="1">
    <source>
        <dbReference type="SAM" id="MobiDB-lite"/>
    </source>
</evidence>
<feature type="region of interest" description="Disordered" evidence="1">
    <location>
        <begin position="249"/>
        <end position="268"/>
    </location>
</feature>
<dbReference type="Proteomes" id="UP000236161">
    <property type="component" value="Unassembled WGS sequence"/>
</dbReference>
<evidence type="ECO:0000313" key="2">
    <source>
        <dbReference type="EMBL" id="PKA51071.1"/>
    </source>
</evidence>
<dbReference type="Gene3D" id="3.40.50.720">
    <property type="entry name" value="NAD(P)-binding Rossmann-like Domain"/>
    <property type="match status" value="1"/>
</dbReference>
<dbReference type="STRING" id="1088818.A0A2I0A698"/>
<feature type="region of interest" description="Disordered" evidence="1">
    <location>
        <begin position="176"/>
        <end position="207"/>
    </location>
</feature>
<protein>
    <submittedName>
        <fullName evidence="2">Uncharacterized protein</fullName>
    </submittedName>
</protein>
<proteinExistence type="predicted"/>
<reference evidence="2 3" key="1">
    <citation type="journal article" date="2017" name="Nature">
        <title>The Apostasia genome and the evolution of orchids.</title>
        <authorList>
            <person name="Zhang G.Q."/>
            <person name="Liu K.W."/>
            <person name="Li Z."/>
            <person name="Lohaus R."/>
            <person name="Hsiao Y.Y."/>
            <person name="Niu S.C."/>
            <person name="Wang J.Y."/>
            <person name="Lin Y.C."/>
            <person name="Xu Q."/>
            <person name="Chen L.J."/>
            <person name="Yoshida K."/>
            <person name="Fujiwara S."/>
            <person name="Wang Z.W."/>
            <person name="Zhang Y.Q."/>
            <person name="Mitsuda N."/>
            <person name="Wang M."/>
            <person name="Liu G.H."/>
            <person name="Pecoraro L."/>
            <person name="Huang H.X."/>
            <person name="Xiao X.J."/>
            <person name="Lin M."/>
            <person name="Wu X.Y."/>
            <person name="Wu W.L."/>
            <person name="Chen Y.Y."/>
            <person name="Chang S.B."/>
            <person name="Sakamoto S."/>
            <person name="Ohme-Takagi M."/>
            <person name="Yagi M."/>
            <person name="Zeng S.J."/>
            <person name="Shen C.Y."/>
            <person name="Yeh C.M."/>
            <person name="Luo Y.B."/>
            <person name="Tsai W.C."/>
            <person name="Van de Peer Y."/>
            <person name="Liu Z.J."/>
        </authorList>
    </citation>
    <scope>NUCLEOTIDE SEQUENCE [LARGE SCALE GENOMIC DNA]</scope>
    <source>
        <strain evidence="3">cv. Shenzhen</strain>
        <tissue evidence="2">Stem</tissue>
    </source>
</reference>
<name>A0A2I0A698_9ASPA</name>